<reference evidence="2 3" key="1">
    <citation type="submission" date="2016-10" db="EMBL/GenBank/DDBJ databases">
        <authorList>
            <person name="de Groot N.N."/>
        </authorList>
    </citation>
    <scope>NUCLEOTIDE SEQUENCE [LARGE SCALE GENOMIC DNA]</scope>
    <source>
        <strain evidence="2 3">Nm13</strain>
    </source>
</reference>
<sequence length="71" mass="8099">MADQSKSTSPRRTRKTKSVSTPQVTHLTPAMIENHARRRRLRKFETSLITAQKQKCVLPVMYALLAIQYAG</sequence>
<dbReference type="AlphaFoldDB" id="A0A1H5XR35"/>
<organism evidence="2 3">
    <name type="scientific">Nitrosomonas ureae</name>
    <dbReference type="NCBI Taxonomy" id="44577"/>
    <lineage>
        <taxon>Bacteria</taxon>
        <taxon>Pseudomonadati</taxon>
        <taxon>Pseudomonadota</taxon>
        <taxon>Betaproteobacteria</taxon>
        <taxon>Nitrosomonadales</taxon>
        <taxon>Nitrosomonadaceae</taxon>
        <taxon>Nitrosomonas</taxon>
    </lineage>
</organism>
<dbReference type="Proteomes" id="UP000236753">
    <property type="component" value="Unassembled WGS sequence"/>
</dbReference>
<dbReference type="EMBL" id="FNUX01000030">
    <property type="protein sequence ID" value="SEG13870.1"/>
    <property type="molecule type" value="Genomic_DNA"/>
</dbReference>
<name>A0A1H5XR35_9PROT</name>
<protein>
    <recommendedName>
        <fullName evidence="4">Transposase</fullName>
    </recommendedName>
</protein>
<feature type="region of interest" description="Disordered" evidence="1">
    <location>
        <begin position="1"/>
        <end position="27"/>
    </location>
</feature>
<evidence type="ECO:0000313" key="3">
    <source>
        <dbReference type="Proteomes" id="UP000236753"/>
    </source>
</evidence>
<evidence type="ECO:0008006" key="4">
    <source>
        <dbReference type="Google" id="ProtNLM"/>
    </source>
</evidence>
<evidence type="ECO:0000313" key="2">
    <source>
        <dbReference type="EMBL" id="SEG13870.1"/>
    </source>
</evidence>
<accession>A0A1H5XR35</accession>
<evidence type="ECO:0000256" key="1">
    <source>
        <dbReference type="SAM" id="MobiDB-lite"/>
    </source>
</evidence>
<proteinExistence type="predicted"/>
<dbReference type="RefSeq" id="WP_103967431.1">
    <property type="nucleotide sequence ID" value="NZ_FNUX01000030.1"/>
</dbReference>
<gene>
    <name evidence="2" type="ORF">SAMN05216334_13022</name>
</gene>